<feature type="region of interest" description="Disordered" evidence="1">
    <location>
        <begin position="133"/>
        <end position="197"/>
    </location>
</feature>
<dbReference type="AlphaFoldDB" id="A0A2I0KJ16"/>
<comment type="caution">
    <text evidence="2">The sequence shown here is derived from an EMBL/GenBank/DDBJ whole genome shotgun (WGS) entry which is preliminary data.</text>
</comment>
<name>A0A2I0KJ16_PUNGR</name>
<evidence type="ECO:0000313" key="2">
    <source>
        <dbReference type="EMBL" id="PKI68310.1"/>
    </source>
</evidence>
<accession>A0A2I0KJ16</accession>
<gene>
    <name evidence="2" type="ORF">CRG98_011305</name>
</gene>
<dbReference type="EMBL" id="PGOL01000562">
    <property type="protein sequence ID" value="PKI68310.1"/>
    <property type="molecule type" value="Genomic_DNA"/>
</dbReference>
<keyword evidence="3" id="KW-1185">Reference proteome</keyword>
<feature type="compositionally biased region" description="Basic residues" evidence="1">
    <location>
        <begin position="134"/>
        <end position="160"/>
    </location>
</feature>
<feature type="compositionally biased region" description="Basic and acidic residues" evidence="1">
    <location>
        <begin position="66"/>
        <end position="104"/>
    </location>
</feature>
<feature type="compositionally biased region" description="Polar residues" evidence="1">
    <location>
        <begin position="179"/>
        <end position="197"/>
    </location>
</feature>
<proteinExistence type="predicted"/>
<protein>
    <submittedName>
        <fullName evidence="2">Uncharacterized protein</fullName>
    </submittedName>
</protein>
<dbReference type="Proteomes" id="UP000233551">
    <property type="component" value="Unassembled WGS sequence"/>
</dbReference>
<feature type="region of interest" description="Disordered" evidence="1">
    <location>
        <begin position="51"/>
        <end position="107"/>
    </location>
</feature>
<organism evidence="2 3">
    <name type="scientific">Punica granatum</name>
    <name type="common">Pomegranate</name>
    <dbReference type="NCBI Taxonomy" id="22663"/>
    <lineage>
        <taxon>Eukaryota</taxon>
        <taxon>Viridiplantae</taxon>
        <taxon>Streptophyta</taxon>
        <taxon>Embryophyta</taxon>
        <taxon>Tracheophyta</taxon>
        <taxon>Spermatophyta</taxon>
        <taxon>Magnoliopsida</taxon>
        <taxon>eudicotyledons</taxon>
        <taxon>Gunneridae</taxon>
        <taxon>Pentapetalae</taxon>
        <taxon>rosids</taxon>
        <taxon>malvids</taxon>
        <taxon>Myrtales</taxon>
        <taxon>Lythraceae</taxon>
        <taxon>Punica</taxon>
    </lineage>
</organism>
<reference evidence="2 3" key="1">
    <citation type="submission" date="2017-11" db="EMBL/GenBank/DDBJ databases">
        <title>De-novo sequencing of pomegranate (Punica granatum L.) genome.</title>
        <authorList>
            <person name="Akparov Z."/>
            <person name="Amiraslanov A."/>
            <person name="Hajiyeva S."/>
            <person name="Abbasov M."/>
            <person name="Kaur K."/>
            <person name="Hamwieh A."/>
            <person name="Solovyev V."/>
            <person name="Salamov A."/>
            <person name="Braich B."/>
            <person name="Kosarev P."/>
            <person name="Mahmoud A."/>
            <person name="Hajiyev E."/>
            <person name="Babayeva S."/>
            <person name="Izzatullayeva V."/>
            <person name="Mammadov A."/>
            <person name="Mammadov A."/>
            <person name="Sharifova S."/>
            <person name="Ojaghi J."/>
            <person name="Eynullazada K."/>
            <person name="Bayramov B."/>
            <person name="Abdulazimova A."/>
            <person name="Shahmuradov I."/>
        </authorList>
    </citation>
    <scope>NUCLEOTIDE SEQUENCE [LARGE SCALE GENOMIC DNA]</scope>
    <source>
        <strain evidence="3">cv. AG2017</strain>
        <tissue evidence="2">Leaf</tissue>
    </source>
</reference>
<evidence type="ECO:0000256" key="1">
    <source>
        <dbReference type="SAM" id="MobiDB-lite"/>
    </source>
</evidence>
<evidence type="ECO:0000313" key="3">
    <source>
        <dbReference type="Proteomes" id="UP000233551"/>
    </source>
</evidence>
<sequence length="197" mass="21985">MGRWLLDWADGGRTGLLLNRAGPLDDWAAGPAYGLLLDWVFPGGSTVRRRRQGISVSKPRGFQKSRGREGFEPRDAGFRARGVREGVRSVGERDESRESGASRECRKKRTVQVRAVYACKGSICRLGSRLCGAGKKKKKKKKKKKEKKKRKKKEKKKKSKQVVEGWTSSVLLEGGHSQAMRSTRTHASPNKTKFGSS</sequence>